<dbReference type="EMBL" id="FQWF01000011">
    <property type="protein sequence ID" value="SHG87329.1"/>
    <property type="molecule type" value="Genomic_DNA"/>
</dbReference>
<dbReference type="Pfam" id="PF13280">
    <property type="entry name" value="WYL"/>
    <property type="match status" value="1"/>
</dbReference>
<gene>
    <name evidence="3" type="ORF">SAMN05444372_11119</name>
</gene>
<evidence type="ECO:0000313" key="4">
    <source>
        <dbReference type="Proteomes" id="UP000184020"/>
    </source>
</evidence>
<dbReference type="PANTHER" id="PTHR34580:SF9">
    <property type="entry name" value="SLL5097 PROTEIN"/>
    <property type="match status" value="1"/>
</dbReference>
<evidence type="ECO:0000259" key="1">
    <source>
        <dbReference type="Pfam" id="PF13280"/>
    </source>
</evidence>
<reference evidence="4" key="1">
    <citation type="submission" date="2016-11" db="EMBL/GenBank/DDBJ databases">
        <authorList>
            <person name="Varghese N."/>
            <person name="Submissions S."/>
        </authorList>
    </citation>
    <scope>NUCLEOTIDE SEQUENCE [LARGE SCALE GENOMIC DNA]</scope>
    <source>
        <strain evidence="4">DSM 17659</strain>
    </source>
</reference>
<dbReference type="PROSITE" id="PS52050">
    <property type="entry name" value="WYL"/>
    <property type="match status" value="1"/>
</dbReference>
<dbReference type="Proteomes" id="UP000184020">
    <property type="component" value="Unassembled WGS sequence"/>
</dbReference>
<dbReference type="InterPro" id="IPR051534">
    <property type="entry name" value="CBASS_pafABC_assoc_protein"/>
</dbReference>
<dbReference type="OrthoDB" id="43316at2"/>
<evidence type="ECO:0000259" key="2">
    <source>
        <dbReference type="Pfam" id="PF25583"/>
    </source>
</evidence>
<dbReference type="GO" id="GO:0003677">
    <property type="term" value="F:DNA binding"/>
    <property type="evidence" value="ECO:0007669"/>
    <property type="project" value="UniProtKB-KW"/>
</dbReference>
<sequence length="302" mass="35656">MSKKQFIKRHHLIINKLRSNPCSFKDLLEYLEKHSLDCEENYVISKRTFERDVQEIGEIYNIDIEYSRSSNVYQIVQDANEGKTDRLIESFQIFNALNISDSLSNHIIIEKRRSVGSDNMHGLLHAIKNQFIIDFTHEKFWKTNNEIKIRTVYPLALKEARNRWYLVAKDPKDSIFKTFGLERITNMRITSKKYEHPNDFDANEKFKYSFGIITNEIEPEKIKLCLSHDQANYVKTLPLHYSQKIVKENDKECIIELHLSPTVDFIMELLSMGSEMVVLEPESLKIKIIEILERSLHNYKPL</sequence>
<feature type="domain" description="WCX" evidence="2">
    <location>
        <begin position="218"/>
        <end position="294"/>
    </location>
</feature>
<evidence type="ECO:0000313" key="3">
    <source>
        <dbReference type="EMBL" id="SHG87329.1"/>
    </source>
</evidence>
<dbReference type="RefSeq" id="WP_073020728.1">
    <property type="nucleotide sequence ID" value="NZ_FQWF01000011.1"/>
</dbReference>
<dbReference type="STRING" id="229205.SAMN05444372_11119"/>
<name>A0A1M5NDQ8_9FLAO</name>
<organism evidence="3 4">
    <name type="scientific">Flavobacterium micromati</name>
    <dbReference type="NCBI Taxonomy" id="229205"/>
    <lineage>
        <taxon>Bacteria</taxon>
        <taxon>Pseudomonadati</taxon>
        <taxon>Bacteroidota</taxon>
        <taxon>Flavobacteriia</taxon>
        <taxon>Flavobacteriales</taxon>
        <taxon>Flavobacteriaceae</taxon>
        <taxon>Flavobacterium</taxon>
    </lineage>
</organism>
<dbReference type="Pfam" id="PF25583">
    <property type="entry name" value="WCX"/>
    <property type="match status" value="1"/>
</dbReference>
<keyword evidence="3" id="KW-0238">DNA-binding</keyword>
<dbReference type="InterPro" id="IPR026881">
    <property type="entry name" value="WYL_dom"/>
</dbReference>
<protein>
    <submittedName>
        <fullName evidence="3">Predicted DNA-binding transcriptional regulator YafY, contains an HTH and WYL domains</fullName>
    </submittedName>
</protein>
<dbReference type="AlphaFoldDB" id="A0A1M5NDQ8"/>
<feature type="domain" description="WYL" evidence="1">
    <location>
        <begin position="123"/>
        <end position="188"/>
    </location>
</feature>
<keyword evidence="4" id="KW-1185">Reference proteome</keyword>
<dbReference type="InterPro" id="IPR057727">
    <property type="entry name" value="WCX_dom"/>
</dbReference>
<proteinExistence type="predicted"/>
<accession>A0A1M5NDQ8</accession>
<dbReference type="PANTHER" id="PTHR34580">
    <property type="match status" value="1"/>
</dbReference>